<sequence length="205" mass="22761">MDAPPLPRLLADVAACTVCAPHLPHGPRPVVQIDPAARILIAGQAPGRRVHETGVPFDDPSGDRLRDWLGVDRDTFYDPARIAILPMGFCWPGTGPSGDLPPRPECAPHWRARLLEHLPALELTLVIGRWAQDWHLPEAPPTVTATVAGWRDHWPRVLPLPHPSPRNNRWLRRNPWFDAEVLPALRRRVAELIGGTAPDRPPATL</sequence>
<dbReference type="SMART" id="SM00987">
    <property type="entry name" value="UreE_C"/>
    <property type="match status" value="1"/>
</dbReference>
<dbReference type="Proteomes" id="UP001484239">
    <property type="component" value="Unassembled WGS sequence"/>
</dbReference>
<dbReference type="InterPro" id="IPR047124">
    <property type="entry name" value="HI_0220.2"/>
</dbReference>
<dbReference type="Pfam" id="PF03167">
    <property type="entry name" value="UDG"/>
    <property type="match status" value="1"/>
</dbReference>
<keyword evidence="3" id="KW-1185">Reference proteome</keyword>
<proteinExistence type="predicted"/>
<dbReference type="SMART" id="SM00986">
    <property type="entry name" value="UDG"/>
    <property type="match status" value="1"/>
</dbReference>
<feature type="domain" description="Uracil-DNA glycosylase-like" evidence="1">
    <location>
        <begin position="30"/>
        <end position="186"/>
    </location>
</feature>
<dbReference type="CDD" id="cd10033">
    <property type="entry name" value="UDG_like"/>
    <property type="match status" value="1"/>
</dbReference>
<dbReference type="InterPro" id="IPR036895">
    <property type="entry name" value="Uracil-DNA_glycosylase-like_sf"/>
</dbReference>
<protein>
    <submittedName>
        <fullName evidence="2">Uracil-DNA glycosylase family protein</fullName>
    </submittedName>
</protein>
<accession>A0ABU9E426</accession>
<gene>
    <name evidence="2" type="ORF">WI372_00625</name>
</gene>
<dbReference type="Gene3D" id="3.40.470.10">
    <property type="entry name" value="Uracil-DNA glycosylase-like domain"/>
    <property type="match status" value="1"/>
</dbReference>
<name>A0ABU9E426_9BACT</name>
<dbReference type="SUPFAM" id="SSF52141">
    <property type="entry name" value="Uracil-DNA glycosylase-like"/>
    <property type="match status" value="1"/>
</dbReference>
<evidence type="ECO:0000313" key="3">
    <source>
        <dbReference type="Proteomes" id="UP001484239"/>
    </source>
</evidence>
<dbReference type="PANTHER" id="PTHR42160">
    <property type="entry name" value="URACIL-DNA GLYCOSYLASE SUPERFAMILY PROTEIN"/>
    <property type="match status" value="1"/>
</dbReference>
<reference evidence="2 3" key="1">
    <citation type="submission" date="2024-02" db="EMBL/GenBank/DDBJ databases">
        <title>A novel Gemmatimonadota bacterium.</title>
        <authorList>
            <person name="Du Z.-J."/>
            <person name="Ye Y.-Q."/>
        </authorList>
    </citation>
    <scope>NUCLEOTIDE SEQUENCE [LARGE SCALE GENOMIC DNA]</scope>
    <source>
        <strain evidence="2 3">DH-20</strain>
    </source>
</reference>
<organism evidence="2 3">
    <name type="scientific">Gaopeijia maritima</name>
    <dbReference type="NCBI Taxonomy" id="3119007"/>
    <lineage>
        <taxon>Bacteria</taxon>
        <taxon>Pseudomonadati</taxon>
        <taxon>Gemmatimonadota</taxon>
        <taxon>Longimicrobiia</taxon>
        <taxon>Gaopeijiales</taxon>
        <taxon>Gaopeijiaceae</taxon>
        <taxon>Gaopeijia</taxon>
    </lineage>
</organism>
<dbReference type="PANTHER" id="PTHR42160:SF1">
    <property type="entry name" value="URACIL-DNA GLYCOSYLASE SUPERFAMILY PROTEIN"/>
    <property type="match status" value="1"/>
</dbReference>
<comment type="caution">
    <text evidence="2">The sequence shown here is derived from an EMBL/GenBank/DDBJ whole genome shotgun (WGS) entry which is preliminary data.</text>
</comment>
<dbReference type="InterPro" id="IPR005122">
    <property type="entry name" value="Uracil-DNA_glycosylase-like"/>
</dbReference>
<dbReference type="RefSeq" id="WP_405276213.1">
    <property type="nucleotide sequence ID" value="NZ_CP144380.1"/>
</dbReference>
<dbReference type="EMBL" id="JBBHLI010000001">
    <property type="protein sequence ID" value="MEK9499481.1"/>
    <property type="molecule type" value="Genomic_DNA"/>
</dbReference>
<evidence type="ECO:0000313" key="2">
    <source>
        <dbReference type="EMBL" id="MEK9499481.1"/>
    </source>
</evidence>
<evidence type="ECO:0000259" key="1">
    <source>
        <dbReference type="SMART" id="SM00986"/>
    </source>
</evidence>